<dbReference type="AlphaFoldDB" id="A0A0F9BNH0"/>
<gene>
    <name evidence="1" type="ORF">LCGC14_2425640</name>
</gene>
<dbReference type="EMBL" id="LAZR01036986">
    <property type="protein sequence ID" value="KKL23410.1"/>
    <property type="molecule type" value="Genomic_DNA"/>
</dbReference>
<reference evidence="1" key="1">
    <citation type="journal article" date="2015" name="Nature">
        <title>Complex archaea that bridge the gap between prokaryotes and eukaryotes.</title>
        <authorList>
            <person name="Spang A."/>
            <person name="Saw J.H."/>
            <person name="Jorgensen S.L."/>
            <person name="Zaremba-Niedzwiedzka K."/>
            <person name="Martijn J."/>
            <person name="Lind A.E."/>
            <person name="van Eijk R."/>
            <person name="Schleper C."/>
            <person name="Guy L."/>
            <person name="Ettema T.J."/>
        </authorList>
    </citation>
    <scope>NUCLEOTIDE SEQUENCE</scope>
</reference>
<protein>
    <submittedName>
        <fullName evidence="1">Uncharacterized protein</fullName>
    </submittedName>
</protein>
<sequence length="129" mass="15370">DVFIWVIEETSFFEGMEFNYLWTELMNLEKFGVTFMLYSSSLNLKGDINESLCYFINDNFEAFREEIIEIFISSEYPQVSYLLNLDSIKNLNDEDIRRISNSPNFCNKLCLAIKGGHPLRYIKRFLRYI</sequence>
<evidence type="ECO:0000313" key="1">
    <source>
        <dbReference type="EMBL" id="KKL23410.1"/>
    </source>
</evidence>
<name>A0A0F9BNH0_9ZZZZ</name>
<proteinExistence type="predicted"/>
<feature type="non-terminal residue" evidence="1">
    <location>
        <position position="1"/>
    </location>
</feature>
<organism evidence="1">
    <name type="scientific">marine sediment metagenome</name>
    <dbReference type="NCBI Taxonomy" id="412755"/>
    <lineage>
        <taxon>unclassified sequences</taxon>
        <taxon>metagenomes</taxon>
        <taxon>ecological metagenomes</taxon>
    </lineage>
</organism>
<comment type="caution">
    <text evidence="1">The sequence shown here is derived from an EMBL/GenBank/DDBJ whole genome shotgun (WGS) entry which is preliminary data.</text>
</comment>
<accession>A0A0F9BNH0</accession>